<dbReference type="Proteomes" id="UP000245697">
    <property type="component" value="Unassembled WGS sequence"/>
</dbReference>
<evidence type="ECO:0000259" key="1">
    <source>
        <dbReference type="Pfam" id="PF01636"/>
    </source>
</evidence>
<dbReference type="Gene3D" id="3.90.1200.10">
    <property type="match status" value="1"/>
</dbReference>
<dbReference type="Pfam" id="PF01636">
    <property type="entry name" value="APH"/>
    <property type="match status" value="1"/>
</dbReference>
<sequence>MRGGFVAGAVRLGSTVRKRPPRDPGFVHGLLEFFERSGWRGAPRFLGGDESGRDVLEFLEGTVPWGEVPAFVRGEPGLAAVGRLMREFHDLTAGTALAGDQEVVCHHDLSPKNTVYRGAVPVAFIDWDDAAPGRRVQDVAHACWQFVGLGPATSDPARAGRLIGVIADGYDLAAADRDELVATILWWQEATWRGILAAAGAGDPAMIRLRDDGIAEQVRAAHEWTSQHRAALEPG</sequence>
<gene>
    <name evidence="2" type="ORF">BC793_10633</name>
</gene>
<evidence type="ECO:0000313" key="2">
    <source>
        <dbReference type="EMBL" id="PWK48006.1"/>
    </source>
</evidence>
<evidence type="ECO:0000313" key="3">
    <source>
        <dbReference type="Proteomes" id="UP000245697"/>
    </source>
</evidence>
<accession>A0A316FJX4</accession>
<dbReference type="SUPFAM" id="SSF56112">
    <property type="entry name" value="Protein kinase-like (PK-like)"/>
    <property type="match status" value="1"/>
</dbReference>
<feature type="domain" description="Aminoglycoside phosphotransferase" evidence="1">
    <location>
        <begin position="81"/>
        <end position="151"/>
    </location>
</feature>
<keyword evidence="2" id="KW-0808">Transferase</keyword>
<dbReference type="InterPro" id="IPR002575">
    <property type="entry name" value="Aminoglycoside_PTrfase"/>
</dbReference>
<dbReference type="GO" id="GO:0016740">
    <property type="term" value="F:transferase activity"/>
    <property type="evidence" value="ECO:0007669"/>
    <property type="project" value="UniProtKB-KW"/>
</dbReference>
<keyword evidence="3" id="KW-1185">Reference proteome</keyword>
<protein>
    <submittedName>
        <fullName evidence="2">Phosphotransferase family enzyme</fullName>
    </submittedName>
</protein>
<dbReference type="AlphaFoldDB" id="A0A316FJX4"/>
<proteinExistence type="predicted"/>
<comment type="caution">
    <text evidence="2">The sequence shown here is derived from an EMBL/GenBank/DDBJ whole genome shotgun (WGS) entry which is preliminary data.</text>
</comment>
<reference evidence="2 3" key="1">
    <citation type="submission" date="2018-05" db="EMBL/GenBank/DDBJ databases">
        <title>Genomic Encyclopedia of Archaeal and Bacterial Type Strains, Phase II (KMG-II): from individual species to whole genera.</title>
        <authorList>
            <person name="Goeker M."/>
        </authorList>
    </citation>
    <scope>NUCLEOTIDE SEQUENCE [LARGE SCALE GENOMIC DNA]</scope>
    <source>
        <strain evidence="2 3">DSM 45184</strain>
    </source>
</reference>
<name>A0A316FJX4_9ACTN</name>
<organism evidence="2 3">
    <name type="scientific">Actinoplanes xinjiangensis</name>
    <dbReference type="NCBI Taxonomy" id="512350"/>
    <lineage>
        <taxon>Bacteria</taxon>
        <taxon>Bacillati</taxon>
        <taxon>Actinomycetota</taxon>
        <taxon>Actinomycetes</taxon>
        <taxon>Micromonosporales</taxon>
        <taxon>Micromonosporaceae</taxon>
        <taxon>Actinoplanes</taxon>
    </lineage>
</organism>
<dbReference type="EMBL" id="QGGR01000006">
    <property type="protein sequence ID" value="PWK48006.1"/>
    <property type="molecule type" value="Genomic_DNA"/>
</dbReference>
<dbReference type="InterPro" id="IPR011009">
    <property type="entry name" value="Kinase-like_dom_sf"/>
</dbReference>
<dbReference type="OrthoDB" id="236897at2"/>